<dbReference type="Gene3D" id="3.40.50.10090">
    <property type="match status" value="2"/>
</dbReference>
<dbReference type="RefSeq" id="XP_069208444.1">
    <property type="nucleotide sequence ID" value="XM_069353802.1"/>
</dbReference>
<dbReference type="GO" id="GO:0004852">
    <property type="term" value="F:uroporphyrinogen-III synthase activity"/>
    <property type="evidence" value="ECO:0007669"/>
    <property type="project" value="UniProtKB-EC"/>
</dbReference>
<evidence type="ECO:0000313" key="2">
    <source>
        <dbReference type="EMBL" id="KAL1408500.1"/>
    </source>
</evidence>
<dbReference type="EC" id="4.2.1.75" evidence="2"/>
<evidence type="ECO:0000313" key="3">
    <source>
        <dbReference type="Proteomes" id="UP001565368"/>
    </source>
</evidence>
<comment type="caution">
    <text evidence="2">The sequence shown here is derived from an EMBL/GenBank/DDBJ whole genome shotgun (WGS) entry which is preliminary data.</text>
</comment>
<gene>
    <name evidence="2" type="primary">HEM4</name>
    <name evidence="2" type="ORF">Q8F55_005312</name>
</gene>
<dbReference type="EMBL" id="JBBXJM010000004">
    <property type="protein sequence ID" value="KAL1408500.1"/>
    <property type="molecule type" value="Genomic_DNA"/>
</dbReference>
<keyword evidence="2" id="KW-0456">Lyase</keyword>
<feature type="domain" description="Tetrapyrrole biosynthesis uroporphyrinogen III synthase" evidence="1">
    <location>
        <begin position="57"/>
        <end position="260"/>
    </location>
</feature>
<dbReference type="InterPro" id="IPR036108">
    <property type="entry name" value="4pyrrol_syn_uPrphyn_synt_sf"/>
</dbReference>
<accession>A0ABR3Q1G8</accession>
<keyword evidence="3" id="KW-1185">Reference proteome</keyword>
<dbReference type="PANTHER" id="PTHR12390">
    <property type="entry name" value="UROPORPHYRINOGEN III SYNTHASE"/>
    <property type="match status" value="1"/>
</dbReference>
<dbReference type="InterPro" id="IPR039793">
    <property type="entry name" value="UROS/Hem4"/>
</dbReference>
<sequence length="283" mass="28333">MEDRDPARTTPRLALFRTPAPGDAYHAALSPYAPTSVPALADRLLPGALGPVLRAGAGGWEAVVITSRRAAEAWAAAAGTTALDAGAESWSAVSVYSPGPAVGSVLDAACVPTHLRPAPGPTAVSAASLAPLLLSAAPRGTEYAAYLLLTGDKTLPLLGDALAAAGRRATKVQVYATAQAPTLAANVERLPRALRWAALFSPSSAGYVLPLLEGAGFGVRPASAGRLRIAAIGETTAAFLREGGYALDAVAATPTAEGLLAAISAAETGAEAEAEAEAATPEP</sequence>
<dbReference type="Proteomes" id="UP001565368">
    <property type="component" value="Unassembled WGS sequence"/>
</dbReference>
<dbReference type="SUPFAM" id="SSF69618">
    <property type="entry name" value="HemD-like"/>
    <property type="match status" value="1"/>
</dbReference>
<proteinExistence type="predicted"/>
<dbReference type="InterPro" id="IPR003754">
    <property type="entry name" value="4pyrrol_synth_uPrphyn_synth"/>
</dbReference>
<dbReference type="GeneID" id="95986355"/>
<evidence type="ECO:0000259" key="1">
    <source>
        <dbReference type="Pfam" id="PF02602"/>
    </source>
</evidence>
<dbReference type="CDD" id="cd06578">
    <property type="entry name" value="HemD"/>
    <property type="match status" value="1"/>
</dbReference>
<organism evidence="2 3">
    <name type="scientific">Vanrija albida</name>
    <dbReference type="NCBI Taxonomy" id="181172"/>
    <lineage>
        <taxon>Eukaryota</taxon>
        <taxon>Fungi</taxon>
        <taxon>Dikarya</taxon>
        <taxon>Basidiomycota</taxon>
        <taxon>Agaricomycotina</taxon>
        <taxon>Tremellomycetes</taxon>
        <taxon>Trichosporonales</taxon>
        <taxon>Trichosporonaceae</taxon>
        <taxon>Vanrija</taxon>
    </lineage>
</organism>
<dbReference type="Pfam" id="PF02602">
    <property type="entry name" value="HEM4"/>
    <property type="match status" value="1"/>
</dbReference>
<protein>
    <submittedName>
        <fullName evidence="2">Uroporphyrinogen-III synthase</fullName>
        <ecNumber evidence="2">4.2.1.75</ecNumber>
    </submittedName>
</protein>
<reference evidence="2 3" key="1">
    <citation type="submission" date="2023-08" db="EMBL/GenBank/DDBJ databases">
        <title>Annotated Genome Sequence of Vanrija albida AlHP1.</title>
        <authorList>
            <person name="Herzog R."/>
        </authorList>
    </citation>
    <scope>NUCLEOTIDE SEQUENCE [LARGE SCALE GENOMIC DNA]</scope>
    <source>
        <strain evidence="2 3">AlHP1</strain>
    </source>
</reference>
<dbReference type="PANTHER" id="PTHR12390:SF0">
    <property type="entry name" value="UROPORPHYRINOGEN-III SYNTHASE"/>
    <property type="match status" value="1"/>
</dbReference>
<name>A0ABR3Q1G8_9TREE</name>